<dbReference type="Gene3D" id="1.50.10.10">
    <property type="match status" value="1"/>
</dbReference>
<feature type="domain" description="GH15-like" evidence="2">
    <location>
        <begin position="236"/>
        <end position="599"/>
    </location>
</feature>
<dbReference type="EMBL" id="SDPU01000034">
    <property type="protein sequence ID" value="RYU09830.1"/>
    <property type="molecule type" value="Genomic_DNA"/>
</dbReference>
<feature type="domain" description="Trehalase-like N-terminal" evidence="3">
    <location>
        <begin position="3"/>
        <end position="168"/>
    </location>
</feature>
<proteinExistence type="predicted"/>
<dbReference type="Proteomes" id="UP000291189">
    <property type="component" value="Unassembled WGS sequence"/>
</dbReference>
<organism evidence="4 5">
    <name type="scientific">Nocardioides iriomotensis</name>
    <dbReference type="NCBI Taxonomy" id="715784"/>
    <lineage>
        <taxon>Bacteria</taxon>
        <taxon>Bacillati</taxon>
        <taxon>Actinomycetota</taxon>
        <taxon>Actinomycetes</taxon>
        <taxon>Propionibacteriales</taxon>
        <taxon>Nocardioidaceae</taxon>
        <taxon>Nocardioides</taxon>
    </lineage>
</organism>
<protein>
    <submittedName>
        <fullName evidence="4">Glycoside hydrolase family 15 protein</fullName>
    </submittedName>
</protein>
<dbReference type="RefSeq" id="WP_129988827.1">
    <property type="nucleotide sequence ID" value="NZ_SDPU01000034.1"/>
</dbReference>
<dbReference type="InterPro" id="IPR011613">
    <property type="entry name" value="GH15-like"/>
</dbReference>
<keyword evidence="4" id="KW-0378">Hydrolase</keyword>
<feature type="region of interest" description="Disordered" evidence="1">
    <location>
        <begin position="612"/>
        <end position="638"/>
    </location>
</feature>
<dbReference type="Pfam" id="PF00723">
    <property type="entry name" value="Glyco_hydro_15"/>
    <property type="match status" value="1"/>
</dbReference>
<dbReference type="InterPro" id="IPR008928">
    <property type="entry name" value="6-hairpin_glycosidase_sf"/>
</dbReference>
<dbReference type="GO" id="GO:0015927">
    <property type="term" value="F:trehalase activity"/>
    <property type="evidence" value="ECO:0007669"/>
    <property type="project" value="TreeGrafter"/>
</dbReference>
<reference evidence="4 5" key="1">
    <citation type="submission" date="2019-01" db="EMBL/GenBank/DDBJ databases">
        <title>Nocardioides guangzhouensis sp. nov., an actinobacterium isolated from soil.</title>
        <authorList>
            <person name="Fu Y."/>
            <person name="Cai Y."/>
            <person name="Lin Z."/>
            <person name="Chen P."/>
        </authorList>
    </citation>
    <scope>NUCLEOTIDE SEQUENCE [LARGE SCALE GENOMIC DNA]</scope>
    <source>
        <strain evidence="4 5">NBRC 105384</strain>
    </source>
</reference>
<evidence type="ECO:0000313" key="4">
    <source>
        <dbReference type="EMBL" id="RYU09830.1"/>
    </source>
</evidence>
<evidence type="ECO:0000313" key="5">
    <source>
        <dbReference type="Proteomes" id="UP000291189"/>
    </source>
</evidence>
<dbReference type="InterPro" id="IPR045582">
    <property type="entry name" value="Trehalase-like_N"/>
</dbReference>
<comment type="caution">
    <text evidence="4">The sequence shown here is derived from an EMBL/GenBank/DDBJ whole genome shotgun (WGS) entry which is preliminary data.</text>
</comment>
<sequence length="638" mass="69527">MSTTPIADHALLSDCHSSALVSRDGSVEWLTFPRFDSPSVMARLLDDDRGGHWAITPVGAYETTRRYLDATMVLETTFTTDSGTVVLTDALAMGPDEQGHSLGRSVPHLLVRDLTCTAGAVEVQVSYAPRPEYGLVVPLLSEVPGGVTARGGAEWLVLTTPVRLDLAASVGTGRARVEAGQTLRFALHRTTLEQTPAHVWSDDDLRETLDRTIAGWRSWSQLHQAYDGPWKELVHASGRVLKALTFAPSGAVVAAATTSLPEGVGGERNWDYRYSWVRDASFTMEALWVAACPDEADDFFAFMCTAAASGVGADQALQIMFGVGGEHDLSERTLDHLAGWRDSRPVRVGNGAWNQQQVDVYGELLGAASRLTDQLRHLDADTRAFLGALADAAAVRWREPDQGIWEVRGDPQHFLYSKVMCWVALDRAIAMAGLIGDESRVESWRRTRDEIAETVLRDGWSDTAGAFTQYIGTDALDASNLMLPIVGFLPARDPRVLATIEAIDERLTDHRGLVYRYRTEDGVDGLAGEEGTFLLCTFWLAQALAMADRVDRAREVFESAVRYVNDVGLLAEEIDPATGELLGNFPQAFSHIGLVNAAWAIHEAEDRLLGTQDHVGDTPVPPQRAAAKDGGTRVGGRH</sequence>
<keyword evidence="5" id="KW-1185">Reference proteome</keyword>
<gene>
    <name evidence="4" type="ORF">ETU37_18460</name>
</gene>
<evidence type="ECO:0000259" key="2">
    <source>
        <dbReference type="Pfam" id="PF00723"/>
    </source>
</evidence>
<dbReference type="SUPFAM" id="SSF48208">
    <property type="entry name" value="Six-hairpin glycosidases"/>
    <property type="match status" value="1"/>
</dbReference>
<dbReference type="Pfam" id="PF19291">
    <property type="entry name" value="TREH_N"/>
    <property type="match status" value="1"/>
</dbReference>
<dbReference type="PANTHER" id="PTHR31616:SF10">
    <property type="entry name" value="TREHALASE"/>
    <property type="match status" value="1"/>
</dbReference>
<dbReference type="GO" id="GO:0005993">
    <property type="term" value="P:trehalose catabolic process"/>
    <property type="evidence" value="ECO:0007669"/>
    <property type="project" value="TreeGrafter"/>
</dbReference>
<evidence type="ECO:0000259" key="3">
    <source>
        <dbReference type="Pfam" id="PF19291"/>
    </source>
</evidence>
<dbReference type="AlphaFoldDB" id="A0A4Q5IV19"/>
<dbReference type="PANTHER" id="PTHR31616">
    <property type="entry name" value="TREHALASE"/>
    <property type="match status" value="1"/>
</dbReference>
<evidence type="ECO:0000256" key="1">
    <source>
        <dbReference type="SAM" id="MobiDB-lite"/>
    </source>
</evidence>
<accession>A0A4Q5IV19</accession>
<dbReference type="InterPro" id="IPR012341">
    <property type="entry name" value="6hp_glycosidase-like_sf"/>
</dbReference>
<dbReference type="OrthoDB" id="3902805at2"/>
<name>A0A4Q5IV19_9ACTN</name>